<evidence type="ECO:0000313" key="6">
    <source>
        <dbReference type="EMBL" id="KAF7339155.1"/>
    </source>
</evidence>
<dbReference type="PANTHER" id="PTHR12714">
    <property type="entry name" value="PROTEIN-S ISOPRENYLCYSTEINE O-METHYLTRANSFERASE"/>
    <property type="match status" value="1"/>
</dbReference>
<evidence type="ECO:0000256" key="4">
    <source>
        <dbReference type="ARBA" id="ARBA00023136"/>
    </source>
</evidence>
<keyword evidence="5" id="KW-0949">S-adenosyl-L-methionine</keyword>
<evidence type="ECO:0000256" key="1">
    <source>
        <dbReference type="ARBA" id="ARBA00004141"/>
    </source>
</evidence>
<keyword evidence="5 6" id="KW-0489">Methyltransferase</keyword>
<dbReference type="Gene3D" id="1.20.120.1630">
    <property type="match status" value="1"/>
</dbReference>
<reference evidence="6" key="1">
    <citation type="submission" date="2020-05" db="EMBL/GenBank/DDBJ databases">
        <title>Mycena genomes resolve the evolution of fungal bioluminescence.</title>
        <authorList>
            <person name="Tsai I.J."/>
        </authorList>
    </citation>
    <scope>NUCLEOTIDE SEQUENCE</scope>
    <source>
        <strain evidence="6">CCC161011</strain>
    </source>
</reference>
<accession>A0A8H6XEW8</accession>
<comment type="subcellular location">
    <subcellularLocation>
        <location evidence="5">Endoplasmic reticulum membrane</location>
        <topology evidence="5">Multi-pass membrane protein</topology>
    </subcellularLocation>
    <subcellularLocation>
        <location evidence="1">Membrane</location>
        <topology evidence="1">Multi-pass membrane protein</topology>
    </subcellularLocation>
</comment>
<keyword evidence="5" id="KW-0256">Endoplasmic reticulum</keyword>
<dbReference type="AlphaFoldDB" id="A0A8H6XEW8"/>
<keyword evidence="4 5" id="KW-0472">Membrane</keyword>
<dbReference type="OrthoDB" id="422086at2759"/>
<gene>
    <name evidence="6" type="ORF">MVEN_01992600</name>
</gene>
<dbReference type="Pfam" id="PF04140">
    <property type="entry name" value="ICMT"/>
    <property type="match status" value="1"/>
</dbReference>
<keyword evidence="2 5" id="KW-0812">Transmembrane</keyword>
<dbReference type="GO" id="GO:0005789">
    <property type="term" value="C:endoplasmic reticulum membrane"/>
    <property type="evidence" value="ECO:0007669"/>
    <property type="project" value="UniProtKB-SubCell"/>
</dbReference>
<comment type="caution">
    <text evidence="6">The sequence shown here is derived from an EMBL/GenBank/DDBJ whole genome shotgun (WGS) entry which is preliminary data.</text>
</comment>
<keyword evidence="6" id="KW-0808">Transferase</keyword>
<protein>
    <recommendedName>
        <fullName evidence="5">Protein-S-isoprenylcysteine O-methyltransferase</fullName>
        <ecNumber evidence="5">2.1.1.100</ecNumber>
    </recommendedName>
</protein>
<dbReference type="Proteomes" id="UP000620124">
    <property type="component" value="Unassembled WGS sequence"/>
</dbReference>
<feature type="transmembrane region" description="Helical" evidence="5">
    <location>
        <begin position="179"/>
        <end position="200"/>
    </location>
</feature>
<dbReference type="InterPro" id="IPR007269">
    <property type="entry name" value="ICMT_MeTrfase"/>
</dbReference>
<feature type="transmembrane region" description="Helical" evidence="5">
    <location>
        <begin position="138"/>
        <end position="159"/>
    </location>
</feature>
<dbReference type="PANTHER" id="PTHR12714:SF9">
    <property type="entry name" value="PROTEIN-S-ISOPRENYLCYSTEINE O-METHYLTRANSFERASE"/>
    <property type="match status" value="1"/>
</dbReference>
<dbReference type="EC" id="2.1.1.100" evidence="5"/>
<evidence type="ECO:0000256" key="3">
    <source>
        <dbReference type="ARBA" id="ARBA00022989"/>
    </source>
</evidence>
<comment type="catalytic activity">
    <reaction evidence="5">
        <text>[protein]-C-terminal S-[(2E,6E)-farnesyl]-L-cysteine + S-adenosyl-L-methionine = [protein]-C-terminal S-[(2E,6E)-farnesyl]-L-cysteine methyl ester + S-adenosyl-L-homocysteine</text>
        <dbReference type="Rhea" id="RHEA:21672"/>
        <dbReference type="Rhea" id="RHEA-COMP:12125"/>
        <dbReference type="Rhea" id="RHEA-COMP:12126"/>
        <dbReference type="ChEBI" id="CHEBI:57856"/>
        <dbReference type="ChEBI" id="CHEBI:59789"/>
        <dbReference type="ChEBI" id="CHEBI:90510"/>
        <dbReference type="ChEBI" id="CHEBI:90511"/>
        <dbReference type="EC" id="2.1.1.100"/>
    </reaction>
</comment>
<dbReference type="GO" id="GO:0004671">
    <property type="term" value="F:protein C-terminal S-isoprenylcysteine carboxyl O-methyltransferase activity"/>
    <property type="evidence" value="ECO:0007669"/>
    <property type="project" value="UniProtKB-EC"/>
</dbReference>
<comment type="similarity">
    <text evidence="5">Belongs to the class VI-like SAM-binding methyltransferase superfamily. Isoprenylcysteine carboxyl methyltransferase family.</text>
</comment>
<feature type="transmembrane region" description="Helical" evidence="5">
    <location>
        <begin position="95"/>
        <end position="117"/>
    </location>
</feature>
<evidence type="ECO:0000256" key="5">
    <source>
        <dbReference type="RuleBase" id="RU362022"/>
    </source>
</evidence>
<sequence length="231" mass="25828">MSLLRVALVVIQTVFNELASTPPNPTPEKCRYHKDQLYIFQIAPLILRIHQITLRLCAALEVLFYLTSLPEFSILSPYTTLFSFAAHPVLRPTPLFIIGVVAVILGALIRLSCFRALGELFTFELTILPQHRLVTSGLYAYVRHPAYTGSLTIIAGLAFSHLSPGSWLWEAGPLHLAPWSGPLVGAVWWLWTLGIGLSRVEAEDKQMSAMFPDEWDAYAVRVPCWFIPGVI</sequence>
<proteinExistence type="inferred from homology"/>
<dbReference type="GO" id="GO:0032259">
    <property type="term" value="P:methylation"/>
    <property type="evidence" value="ECO:0007669"/>
    <property type="project" value="UniProtKB-KW"/>
</dbReference>
<dbReference type="EMBL" id="JACAZI010000020">
    <property type="protein sequence ID" value="KAF7339155.1"/>
    <property type="molecule type" value="Genomic_DNA"/>
</dbReference>
<evidence type="ECO:0000256" key="2">
    <source>
        <dbReference type="ARBA" id="ARBA00022692"/>
    </source>
</evidence>
<keyword evidence="3 5" id="KW-1133">Transmembrane helix</keyword>
<organism evidence="6 7">
    <name type="scientific">Mycena venus</name>
    <dbReference type="NCBI Taxonomy" id="2733690"/>
    <lineage>
        <taxon>Eukaryota</taxon>
        <taxon>Fungi</taxon>
        <taxon>Dikarya</taxon>
        <taxon>Basidiomycota</taxon>
        <taxon>Agaricomycotina</taxon>
        <taxon>Agaricomycetes</taxon>
        <taxon>Agaricomycetidae</taxon>
        <taxon>Agaricales</taxon>
        <taxon>Marasmiineae</taxon>
        <taxon>Mycenaceae</taxon>
        <taxon>Mycena</taxon>
    </lineage>
</organism>
<evidence type="ECO:0000313" key="7">
    <source>
        <dbReference type="Proteomes" id="UP000620124"/>
    </source>
</evidence>
<comment type="caution">
    <text evidence="5">Lacks conserved residue(s) required for the propagation of feature annotation.</text>
</comment>
<name>A0A8H6XEW8_9AGAR</name>
<keyword evidence="7" id="KW-1185">Reference proteome</keyword>